<sequence length="529" mass="55163">MTSSTIDPNPAATDPRRWPALAVLLTGTLLPPLDFFIVNVTLPSIRSDLLASADVAQLVVSVYAVAYAVTLILGGRLGDLYGRRRTFVAGMLGFGLASTICGFAASAEVLIVGRLLQGLSAAVMAPQSLASIHALFPASEKGRALGLYGATFGLASVGGQLLGGWLVSASPWDLGWRSVFLINIPVIVLAVPAALMLIRESRAEAAGGLDVSGAVLLALGVLALVVPLIEGREHGWPWWSLVLLALSPPLLIMFWRYEMHRERSGASVLVPPSVIAATRGLHLGLLAAVLLYALAAFFLTFAVYQQAGLGRDALAAGLAILPLAIGQLLGPTCGLRLSRWLGSNAAAFGMSLEVTGLVLAAGVAAIDQPFWLPVPLLLLGVGQGIALPALVRLNVDRVEPRWAGLAAGTVSAAMQLGAALSVALVGGVFFSLAPDGARSDEVKSGFAVACLMIGVAMAMAAMLSRRLAVTAARDTPGSAREPAPTLRRQAAAPDAKPALTAPKRNRLARPRMRSQARIRAVRRRQNAVE</sequence>
<feature type="transmembrane region" description="Helical" evidence="6">
    <location>
        <begin position="145"/>
        <end position="167"/>
    </location>
</feature>
<feature type="transmembrane region" description="Helical" evidence="6">
    <location>
        <begin position="21"/>
        <end position="43"/>
    </location>
</feature>
<name>A0A2W5LSX6_9GAMM</name>
<dbReference type="PANTHER" id="PTHR42718">
    <property type="entry name" value="MAJOR FACILITATOR SUPERFAMILY MULTIDRUG TRANSPORTER MFSC"/>
    <property type="match status" value="1"/>
</dbReference>
<protein>
    <submittedName>
        <fullName evidence="8">MFS transporter</fullName>
    </submittedName>
</protein>
<evidence type="ECO:0000256" key="1">
    <source>
        <dbReference type="ARBA" id="ARBA00004141"/>
    </source>
</evidence>
<feature type="transmembrane region" description="Helical" evidence="6">
    <location>
        <begin position="444"/>
        <end position="463"/>
    </location>
</feature>
<dbReference type="InterPro" id="IPR020846">
    <property type="entry name" value="MFS_dom"/>
</dbReference>
<dbReference type="GO" id="GO:0016020">
    <property type="term" value="C:membrane"/>
    <property type="evidence" value="ECO:0007669"/>
    <property type="project" value="UniProtKB-SubCell"/>
</dbReference>
<feature type="transmembrane region" description="Helical" evidence="6">
    <location>
        <begin position="209"/>
        <end position="229"/>
    </location>
</feature>
<dbReference type="Gene3D" id="1.20.1720.10">
    <property type="entry name" value="Multidrug resistance protein D"/>
    <property type="match status" value="1"/>
</dbReference>
<keyword evidence="4 6" id="KW-0472">Membrane</keyword>
<evidence type="ECO:0000313" key="9">
    <source>
        <dbReference type="Proteomes" id="UP000249046"/>
    </source>
</evidence>
<evidence type="ECO:0000256" key="5">
    <source>
        <dbReference type="SAM" id="MobiDB-lite"/>
    </source>
</evidence>
<evidence type="ECO:0000313" key="8">
    <source>
        <dbReference type="EMBL" id="PZQ10437.1"/>
    </source>
</evidence>
<feature type="transmembrane region" description="Helical" evidence="6">
    <location>
        <begin position="372"/>
        <end position="391"/>
    </location>
</feature>
<dbReference type="AlphaFoldDB" id="A0A2W5LSX6"/>
<dbReference type="Pfam" id="PF07690">
    <property type="entry name" value="MFS_1"/>
    <property type="match status" value="1"/>
</dbReference>
<evidence type="ECO:0000256" key="6">
    <source>
        <dbReference type="SAM" id="Phobius"/>
    </source>
</evidence>
<dbReference type="PROSITE" id="PS50850">
    <property type="entry name" value="MFS"/>
    <property type="match status" value="1"/>
</dbReference>
<evidence type="ECO:0000256" key="3">
    <source>
        <dbReference type="ARBA" id="ARBA00022989"/>
    </source>
</evidence>
<keyword evidence="2 6" id="KW-0812">Transmembrane</keyword>
<keyword evidence="3 6" id="KW-1133">Transmembrane helix</keyword>
<feature type="transmembrane region" description="Helical" evidence="6">
    <location>
        <begin position="55"/>
        <end position="75"/>
    </location>
</feature>
<dbReference type="EMBL" id="QFPO01000020">
    <property type="protein sequence ID" value="PZQ10437.1"/>
    <property type="molecule type" value="Genomic_DNA"/>
</dbReference>
<dbReference type="Proteomes" id="UP000249046">
    <property type="component" value="Unassembled WGS sequence"/>
</dbReference>
<feature type="transmembrane region" description="Helical" evidence="6">
    <location>
        <begin position="118"/>
        <end position="138"/>
    </location>
</feature>
<feature type="compositionally biased region" description="Basic residues" evidence="5">
    <location>
        <begin position="503"/>
        <end position="529"/>
    </location>
</feature>
<evidence type="ECO:0000256" key="4">
    <source>
        <dbReference type="ARBA" id="ARBA00023136"/>
    </source>
</evidence>
<comment type="subcellular location">
    <subcellularLocation>
        <location evidence="1">Membrane</location>
        <topology evidence="1">Multi-pass membrane protein</topology>
    </subcellularLocation>
</comment>
<evidence type="ECO:0000256" key="2">
    <source>
        <dbReference type="ARBA" id="ARBA00022692"/>
    </source>
</evidence>
<feature type="transmembrane region" description="Helical" evidence="6">
    <location>
        <begin position="235"/>
        <end position="255"/>
    </location>
</feature>
<proteinExistence type="predicted"/>
<feature type="transmembrane region" description="Helical" evidence="6">
    <location>
        <begin position="179"/>
        <end position="197"/>
    </location>
</feature>
<feature type="compositionally biased region" description="Low complexity" evidence="5">
    <location>
        <begin position="490"/>
        <end position="502"/>
    </location>
</feature>
<accession>A0A2W5LSX6</accession>
<feature type="transmembrane region" description="Helical" evidence="6">
    <location>
        <begin position="345"/>
        <end position="366"/>
    </location>
</feature>
<dbReference type="InterPro" id="IPR011701">
    <property type="entry name" value="MFS"/>
</dbReference>
<feature type="transmembrane region" description="Helical" evidence="6">
    <location>
        <begin position="313"/>
        <end position="333"/>
    </location>
</feature>
<reference evidence="8 9" key="1">
    <citation type="submission" date="2017-08" db="EMBL/GenBank/DDBJ databases">
        <title>Infants hospitalized years apart are colonized by the same room-sourced microbial strains.</title>
        <authorList>
            <person name="Brooks B."/>
            <person name="Olm M.R."/>
            <person name="Firek B.A."/>
            <person name="Baker R."/>
            <person name="Thomas B.C."/>
            <person name="Morowitz M.J."/>
            <person name="Banfield J.F."/>
        </authorList>
    </citation>
    <scope>NUCLEOTIDE SEQUENCE [LARGE SCALE GENOMIC DNA]</scope>
    <source>
        <strain evidence="8">S2_005_003_R2_42</strain>
    </source>
</reference>
<dbReference type="GO" id="GO:0022857">
    <property type="term" value="F:transmembrane transporter activity"/>
    <property type="evidence" value="ECO:0007669"/>
    <property type="project" value="InterPro"/>
</dbReference>
<dbReference type="PANTHER" id="PTHR42718:SF39">
    <property type="entry name" value="ACTINORHODIN TRANSPORTER-RELATED"/>
    <property type="match status" value="1"/>
</dbReference>
<feature type="domain" description="Major facilitator superfamily (MFS) profile" evidence="7">
    <location>
        <begin position="20"/>
        <end position="468"/>
    </location>
</feature>
<feature type="region of interest" description="Disordered" evidence="5">
    <location>
        <begin position="473"/>
        <end position="529"/>
    </location>
</feature>
<dbReference type="CDD" id="cd17321">
    <property type="entry name" value="MFS_MMR_MDR_like"/>
    <property type="match status" value="1"/>
</dbReference>
<organism evidence="8 9">
    <name type="scientific">Rhodanobacter denitrificans</name>
    <dbReference type="NCBI Taxonomy" id="666685"/>
    <lineage>
        <taxon>Bacteria</taxon>
        <taxon>Pseudomonadati</taxon>
        <taxon>Pseudomonadota</taxon>
        <taxon>Gammaproteobacteria</taxon>
        <taxon>Lysobacterales</taxon>
        <taxon>Rhodanobacteraceae</taxon>
        <taxon>Rhodanobacter</taxon>
    </lineage>
</organism>
<dbReference type="Gene3D" id="1.20.1250.20">
    <property type="entry name" value="MFS general substrate transporter like domains"/>
    <property type="match status" value="1"/>
</dbReference>
<feature type="transmembrane region" description="Helical" evidence="6">
    <location>
        <begin position="403"/>
        <end position="432"/>
    </location>
</feature>
<evidence type="ECO:0000259" key="7">
    <source>
        <dbReference type="PROSITE" id="PS50850"/>
    </source>
</evidence>
<feature type="transmembrane region" description="Helical" evidence="6">
    <location>
        <begin position="283"/>
        <end position="307"/>
    </location>
</feature>
<feature type="transmembrane region" description="Helical" evidence="6">
    <location>
        <begin position="87"/>
        <end position="112"/>
    </location>
</feature>
<comment type="caution">
    <text evidence="8">The sequence shown here is derived from an EMBL/GenBank/DDBJ whole genome shotgun (WGS) entry which is preliminary data.</text>
</comment>
<dbReference type="SUPFAM" id="SSF103473">
    <property type="entry name" value="MFS general substrate transporter"/>
    <property type="match status" value="1"/>
</dbReference>
<dbReference type="InterPro" id="IPR036259">
    <property type="entry name" value="MFS_trans_sf"/>
</dbReference>
<gene>
    <name evidence="8" type="ORF">DI564_15705</name>
</gene>